<gene>
    <name evidence="6" type="primary">EXO70</name>
    <name evidence="6" type="ORF">HETSPECPRED_009006</name>
</gene>
<evidence type="ECO:0000256" key="1">
    <source>
        <dbReference type="ARBA" id="ARBA00006756"/>
    </source>
</evidence>
<dbReference type="Pfam" id="PF20669">
    <property type="entry name" value="Exo70_N"/>
    <property type="match status" value="1"/>
</dbReference>
<name>A0A8H3FWZ7_9LECA</name>
<evidence type="ECO:0000256" key="3">
    <source>
        <dbReference type="ARBA" id="ARBA00022483"/>
    </source>
</evidence>
<evidence type="ECO:0000256" key="2">
    <source>
        <dbReference type="ARBA" id="ARBA00022448"/>
    </source>
</evidence>
<dbReference type="AlphaFoldDB" id="A0A8H3FWZ7"/>
<keyword evidence="2 4" id="KW-0813">Transport</keyword>
<keyword evidence="4" id="KW-0653">Protein transport</keyword>
<dbReference type="GO" id="GO:0015031">
    <property type="term" value="P:protein transport"/>
    <property type="evidence" value="ECO:0007669"/>
    <property type="project" value="UniProtKB-KW"/>
</dbReference>
<dbReference type="InterPro" id="IPR016159">
    <property type="entry name" value="Cullin_repeat-like_dom_sf"/>
</dbReference>
<dbReference type="PANTHER" id="PTHR12542">
    <property type="entry name" value="EXOCYST COMPLEX PROTEIN EXO70"/>
    <property type="match status" value="1"/>
</dbReference>
<dbReference type="GO" id="GO:0000145">
    <property type="term" value="C:exocyst"/>
    <property type="evidence" value="ECO:0007669"/>
    <property type="project" value="InterPro"/>
</dbReference>
<dbReference type="GO" id="GO:0005935">
    <property type="term" value="C:cellular bud neck"/>
    <property type="evidence" value="ECO:0007669"/>
    <property type="project" value="UniProtKB-SubCell"/>
</dbReference>
<keyword evidence="3 4" id="KW-0268">Exocytosis</keyword>
<comment type="subcellular location">
    <subcellularLocation>
        <location evidence="4">Bud</location>
    </subcellularLocation>
    <subcellularLocation>
        <location evidence="4">Bud neck</location>
    </subcellularLocation>
</comment>
<evidence type="ECO:0000313" key="6">
    <source>
        <dbReference type="EMBL" id="CAF9933806.1"/>
    </source>
</evidence>
<dbReference type="OrthoDB" id="1922221at2759"/>
<reference evidence="6" key="1">
    <citation type="submission" date="2021-03" db="EMBL/GenBank/DDBJ databases">
        <authorList>
            <person name="Tagirdzhanova G."/>
        </authorList>
    </citation>
    <scope>NUCLEOTIDE SEQUENCE</scope>
</reference>
<accession>A0A8H3FWZ7</accession>
<dbReference type="Pfam" id="PF03081">
    <property type="entry name" value="Exo70_C"/>
    <property type="match status" value="1"/>
</dbReference>
<dbReference type="Proteomes" id="UP000664521">
    <property type="component" value="Unassembled WGS sequence"/>
</dbReference>
<dbReference type="SUPFAM" id="SSF74788">
    <property type="entry name" value="Cullin repeat-like"/>
    <property type="match status" value="1"/>
</dbReference>
<dbReference type="Gene3D" id="1.20.1280.170">
    <property type="entry name" value="Exocyst complex component Exo70"/>
    <property type="match status" value="1"/>
</dbReference>
<comment type="caution">
    <text evidence="6">The sequence shown here is derived from an EMBL/GenBank/DDBJ whole genome shotgun (WGS) entry which is preliminary data.</text>
</comment>
<keyword evidence="7" id="KW-1185">Reference proteome</keyword>
<organism evidence="6 7">
    <name type="scientific">Heterodermia speciosa</name>
    <dbReference type="NCBI Taxonomy" id="116794"/>
    <lineage>
        <taxon>Eukaryota</taxon>
        <taxon>Fungi</taxon>
        <taxon>Dikarya</taxon>
        <taxon>Ascomycota</taxon>
        <taxon>Pezizomycotina</taxon>
        <taxon>Lecanoromycetes</taxon>
        <taxon>OSLEUM clade</taxon>
        <taxon>Lecanoromycetidae</taxon>
        <taxon>Caliciales</taxon>
        <taxon>Physciaceae</taxon>
        <taxon>Heterodermia</taxon>
    </lineage>
</organism>
<protein>
    <recommendedName>
        <fullName evidence="4">Exocyst complex protein EXO70</fullName>
    </recommendedName>
</protein>
<dbReference type="InterPro" id="IPR004140">
    <property type="entry name" value="Exo70"/>
</dbReference>
<dbReference type="PANTHER" id="PTHR12542:SF41">
    <property type="entry name" value="EXOCYST COMPLEX COMPONENT 7"/>
    <property type="match status" value="1"/>
</dbReference>
<evidence type="ECO:0000256" key="4">
    <source>
        <dbReference type="RuleBase" id="RU365026"/>
    </source>
</evidence>
<dbReference type="EMBL" id="CAJPDS010000070">
    <property type="protein sequence ID" value="CAF9933806.1"/>
    <property type="molecule type" value="Genomic_DNA"/>
</dbReference>
<comment type="similarity">
    <text evidence="1 4">Belongs to the EXO70 family.</text>
</comment>
<evidence type="ECO:0000259" key="5">
    <source>
        <dbReference type="Pfam" id="PF03081"/>
    </source>
</evidence>
<dbReference type="GO" id="GO:0005546">
    <property type="term" value="F:phosphatidylinositol-4,5-bisphosphate binding"/>
    <property type="evidence" value="ECO:0007669"/>
    <property type="project" value="InterPro"/>
</dbReference>
<dbReference type="InterPro" id="IPR046364">
    <property type="entry name" value="Exo70_C"/>
</dbReference>
<proteinExistence type="inferred from homology"/>
<feature type="domain" description="Exocyst complex subunit Exo70 C-terminal" evidence="5">
    <location>
        <begin position="247"/>
        <end position="626"/>
    </location>
</feature>
<sequence length="629" mass="69301">MVQARNPAFAEESAEVEVLFAEAAKFDNISKRMKVSLARLETGAQVVKDAMGPVYSNTQDLQTMNGNIDKILAAIDKMLIQTEDRGREERIIRSGPTKVGLSEYLGSLKRIDRALAQMTATKLRVNQQAIGDYSELLAEGSDQLQNLFRSSLSKDLKPIEPLHYITKQLPFPMIPSEKVSQLGSIDAFISSPSAQSEPASQGKTPAIRIYSECRGPYLSNSLSNLSLASISTSKRKNADEVYRQGTSGIGTYASGIEGIFLAEFQNISVIFPREDWGAAFESTCRKSLAEFAKTLRELNTHIKANMNTDCFLAYEIIEIVISLSFRLDQKTGELKLPFADALKPIRETAKASLPELIEDLRRRVATMQTLPIDGSSVSLTSEVMTRLQTMTLYPQSLGSIMASLGDGSWNRGVAGIASSSASLDVGADSNQLLSHYILDTIEALLSSLEVKARLLMKSKSMLGVFIANNVALIDRMIRSSDLIDVLRTGGALARLDAWRKKGTSSYLDSWREPCSALMDVQYTNRGARPPSGSNGLIDSVAVVKGLSSKDKDSIKEKFKTFNACFDDLCSKHKAMAMEREVRNQLSREVQALIEPLYARFWDRYHEIDKGKGKYVKYDKGSLAASLATL</sequence>
<comment type="function">
    <text evidence="4">Involved in the secretory pathway as part of the exocyst complex which tethers secretory vesicles to the sites of exocytosis. Also plays a role in the assembly of the exocyst.</text>
</comment>
<evidence type="ECO:0000313" key="7">
    <source>
        <dbReference type="Proteomes" id="UP000664521"/>
    </source>
</evidence>
<dbReference type="GO" id="GO:0006887">
    <property type="term" value="P:exocytosis"/>
    <property type="evidence" value="ECO:0007669"/>
    <property type="project" value="UniProtKB-KW"/>
</dbReference>